<dbReference type="SUPFAM" id="SSF53756">
    <property type="entry name" value="UDP-Glycosyltransferase/glycogen phosphorylase"/>
    <property type="match status" value="1"/>
</dbReference>
<dbReference type="KEGG" id="cbv:U729_533"/>
<organism evidence="2 3">
    <name type="scientific">Clostridium baratii str. Sullivan</name>
    <dbReference type="NCBI Taxonomy" id="1415775"/>
    <lineage>
        <taxon>Bacteria</taxon>
        <taxon>Bacillati</taxon>
        <taxon>Bacillota</taxon>
        <taxon>Clostridia</taxon>
        <taxon>Eubacteriales</taxon>
        <taxon>Clostridiaceae</taxon>
        <taxon>Clostridium</taxon>
    </lineage>
</organism>
<dbReference type="PANTHER" id="PTHR45947:SF3">
    <property type="entry name" value="SULFOQUINOVOSYL TRANSFERASE SQD2"/>
    <property type="match status" value="1"/>
</dbReference>
<dbReference type="GO" id="GO:0016757">
    <property type="term" value="F:glycosyltransferase activity"/>
    <property type="evidence" value="ECO:0007669"/>
    <property type="project" value="InterPro"/>
</dbReference>
<keyword evidence="2" id="KW-0808">Transferase</keyword>
<evidence type="ECO:0000313" key="2">
    <source>
        <dbReference type="EMBL" id="AIY83148.1"/>
    </source>
</evidence>
<dbReference type="RefSeq" id="WP_039311391.1">
    <property type="nucleotide sequence ID" value="NZ_CP006905.1"/>
</dbReference>
<dbReference type="Gene3D" id="3.40.50.2000">
    <property type="entry name" value="Glycogen Phosphorylase B"/>
    <property type="match status" value="2"/>
</dbReference>
<dbReference type="HOGENOM" id="CLU_009583_2_4_9"/>
<gene>
    <name evidence="2" type="ORF">U729_533</name>
</gene>
<dbReference type="eggNOG" id="COG0438">
    <property type="taxonomic scope" value="Bacteria"/>
</dbReference>
<protein>
    <submittedName>
        <fullName evidence="2">Glycosyl transferases group 1 family protein</fullName>
    </submittedName>
</protein>
<dbReference type="PANTHER" id="PTHR45947">
    <property type="entry name" value="SULFOQUINOVOSYL TRANSFERASE SQD2"/>
    <property type="match status" value="1"/>
</dbReference>
<evidence type="ECO:0000313" key="3">
    <source>
        <dbReference type="Proteomes" id="UP000030635"/>
    </source>
</evidence>
<feature type="domain" description="Glycosyl transferase family 1" evidence="1">
    <location>
        <begin position="205"/>
        <end position="363"/>
    </location>
</feature>
<dbReference type="Pfam" id="PF00534">
    <property type="entry name" value="Glycos_transf_1"/>
    <property type="match status" value="1"/>
</dbReference>
<dbReference type="CDD" id="cd03801">
    <property type="entry name" value="GT4_PimA-like"/>
    <property type="match status" value="1"/>
</dbReference>
<dbReference type="AlphaFoldDB" id="A0A0A7FU88"/>
<dbReference type="OrthoDB" id="9795068at2"/>
<dbReference type="EMBL" id="CP006905">
    <property type="protein sequence ID" value="AIY83148.1"/>
    <property type="molecule type" value="Genomic_DNA"/>
</dbReference>
<accession>A0A0A7FU88</accession>
<name>A0A0A7FU88_9CLOT</name>
<proteinExistence type="predicted"/>
<evidence type="ECO:0000259" key="1">
    <source>
        <dbReference type="Pfam" id="PF00534"/>
    </source>
</evidence>
<dbReference type="InterPro" id="IPR050194">
    <property type="entry name" value="Glycosyltransferase_grp1"/>
</dbReference>
<reference evidence="2 3" key="1">
    <citation type="journal article" date="2015" name="Infect. Genet. Evol.">
        <title>Genomic sequences of six botulinum neurotoxin-producing strains representing three clostridial species illustrate the mobility and diversity of botulinum neurotoxin genes.</title>
        <authorList>
            <person name="Smith T.J."/>
            <person name="Hill K.K."/>
            <person name="Xie G."/>
            <person name="Foley B.T."/>
            <person name="Williamson C.H."/>
            <person name="Foster J.T."/>
            <person name="Johnson S.L."/>
            <person name="Chertkov O."/>
            <person name="Teshima H."/>
            <person name="Gibbons H.S."/>
            <person name="Johnsky L.A."/>
            <person name="Karavis M.A."/>
            <person name="Smith L.A."/>
        </authorList>
    </citation>
    <scope>NUCLEOTIDE SEQUENCE [LARGE SCALE GENOMIC DNA]</scope>
    <source>
        <strain evidence="2">Sullivan</strain>
    </source>
</reference>
<sequence>MKIMHICSYYPSSKLYENLLDKLNNENVDNTVYIPCKPSSVEKIKRSSKNSKFIISPIFLEGKNLLEKFKNCSERALFYKHNEILYYDLIDKINVINYECVHAHSLFSNGYLAYKLRKNYGLEYIVAVRNTDINYFFKYMKHLKKVGIEIMKNAKKIIFISKSYKEYVLNNILNEKNRELLNEKMIVIPNGIDDYWLYNSYNSKSKNIGKKINMIQVGRLNKNKNILTSIKVCDNLKAKGMNINLKIIGEGPIKTKLEKKIINKNYIKIIGNLSKEKLKDEYDGSHIFIMPSKKETFGLVYPEAMSRGLPVIYTRNQGFDKFFEEGYIGFSAKYNDELEIEKNILMIIDNYSEMSKNAIEKSRDFDWSKIAKIYKEIYIN</sequence>
<dbReference type="InterPro" id="IPR001296">
    <property type="entry name" value="Glyco_trans_1"/>
</dbReference>
<keyword evidence="3" id="KW-1185">Reference proteome</keyword>
<dbReference type="Proteomes" id="UP000030635">
    <property type="component" value="Chromosome"/>
</dbReference>